<evidence type="ECO:0000313" key="2">
    <source>
        <dbReference type="EMBL" id="TQN46292.1"/>
    </source>
</evidence>
<evidence type="ECO:0000256" key="1">
    <source>
        <dbReference type="SAM" id="MobiDB-lite"/>
    </source>
</evidence>
<reference evidence="2 3" key="1">
    <citation type="submission" date="2019-06" db="EMBL/GenBank/DDBJ databases">
        <title>Sequencing the genomes of 1000 actinobacteria strains.</title>
        <authorList>
            <person name="Klenk H.-P."/>
        </authorList>
    </citation>
    <scope>NUCLEOTIDE SEQUENCE [LARGE SCALE GENOMIC DNA]</scope>
    <source>
        <strain evidence="2 3">DSM 21776</strain>
    </source>
</reference>
<sequence length="234" mass="25147">MSAVPAPLEQSATEPRTADPDRTQRLATDLLALARNAAINVEAADEVDYWYRLGQRNAYAHATGLLLARELGQDPFTITNRVTAALDAKVTDVTCLHSAAYGLGTDGPDADAAETVLAWVGPRAFAARFGSAPNIDHDYGHTWGPRSDQRVSLRITDGADTGLLYVHDPTWDEYAVLAESADHSAVTRAFAALEADGRSGNRHLEPRRFAQLVNDAAGRPAPDHRAAAPVRAEL</sequence>
<organism evidence="2 3">
    <name type="scientific">Humibacillus xanthopallidus</name>
    <dbReference type="NCBI Taxonomy" id="412689"/>
    <lineage>
        <taxon>Bacteria</taxon>
        <taxon>Bacillati</taxon>
        <taxon>Actinomycetota</taxon>
        <taxon>Actinomycetes</taxon>
        <taxon>Micrococcales</taxon>
        <taxon>Intrasporangiaceae</taxon>
        <taxon>Humibacillus</taxon>
    </lineage>
</organism>
<proteinExistence type="predicted"/>
<protein>
    <submittedName>
        <fullName evidence="2">Uncharacterized protein</fullName>
    </submittedName>
</protein>
<dbReference type="RefSeq" id="WP_185747303.1">
    <property type="nucleotide sequence ID" value="NZ_BAAAQC010000003.1"/>
</dbReference>
<gene>
    <name evidence="2" type="ORF">FHX52_3004</name>
</gene>
<accession>A0A543PQE3</accession>
<evidence type="ECO:0000313" key="3">
    <source>
        <dbReference type="Proteomes" id="UP000320085"/>
    </source>
</evidence>
<dbReference type="EMBL" id="VFQF01000002">
    <property type="protein sequence ID" value="TQN46292.1"/>
    <property type="molecule type" value="Genomic_DNA"/>
</dbReference>
<dbReference type="Proteomes" id="UP000320085">
    <property type="component" value="Unassembled WGS sequence"/>
</dbReference>
<feature type="region of interest" description="Disordered" evidence="1">
    <location>
        <begin position="1"/>
        <end position="22"/>
    </location>
</feature>
<name>A0A543PQE3_9MICO</name>
<dbReference type="AlphaFoldDB" id="A0A543PQE3"/>
<comment type="caution">
    <text evidence="2">The sequence shown here is derived from an EMBL/GenBank/DDBJ whole genome shotgun (WGS) entry which is preliminary data.</text>
</comment>